<keyword evidence="2" id="KW-0812">Transmembrane</keyword>
<reference evidence="3 4" key="1">
    <citation type="journal article" date="1992" name="Int. J. Syst. Bacteriol.">
        <title>Sphingobacterium antarcticus sp. nov. a Psychrotrophic Bacterium from the Soils of Schirmacher Oasis, Antarctica.</title>
        <authorList>
            <person name="Shivaji S."/>
            <person name="Ray M.K."/>
            <person name="Rao N.S."/>
            <person name="Saiserr L."/>
            <person name="Jagannadham M.V."/>
            <person name="Kumar G.S."/>
            <person name="Reddy G."/>
            <person name="Bhargava P.M."/>
        </authorList>
    </citation>
    <scope>NUCLEOTIDE SEQUENCE [LARGE SCALE GENOMIC DNA]</scope>
    <source>
        <strain evidence="3 4">4BY</strain>
    </source>
</reference>
<evidence type="ECO:0000313" key="4">
    <source>
        <dbReference type="Proteomes" id="UP000028007"/>
    </source>
</evidence>
<keyword evidence="2" id="KW-1133">Transmembrane helix</keyword>
<protein>
    <submittedName>
        <fullName evidence="3">Uncharacterized protein</fullName>
    </submittedName>
</protein>
<evidence type="ECO:0000256" key="1">
    <source>
        <dbReference type="SAM" id="MobiDB-lite"/>
    </source>
</evidence>
<dbReference type="AlphaFoldDB" id="A0A081PHT0"/>
<dbReference type="Proteomes" id="UP000028007">
    <property type="component" value="Unassembled WGS sequence"/>
</dbReference>
<comment type="caution">
    <text evidence="3">The sequence shown here is derived from an EMBL/GenBank/DDBJ whole genome shotgun (WGS) entry which is preliminary data.</text>
</comment>
<dbReference type="EMBL" id="JNFF01000047">
    <property type="protein sequence ID" value="KEQ30253.1"/>
    <property type="molecule type" value="Genomic_DNA"/>
</dbReference>
<evidence type="ECO:0000256" key="2">
    <source>
        <dbReference type="SAM" id="Phobius"/>
    </source>
</evidence>
<keyword evidence="2" id="KW-0472">Membrane</keyword>
<gene>
    <name evidence="3" type="ORF">N180_17795</name>
</gene>
<dbReference type="RefSeq" id="WP_037440183.1">
    <property type="nucleotide sequence ID" value="NZ_JNFF01000047.1"/>
</dbReference>
<evidence type="ECO:0000313" key="3">
    <source>
        <dbReference type="EMBL" id="KEQ30253.1"/>
    </source>
</evidence>
<name>A0A081PHT0_9SPHI</name>
<sequence>MTFRKNISSGTNNSTLIAVGVLAISGIVLALKYAYNSQPEAKKRNGSNGDRLHEDLREKVRAHASHLLPHGEQPSPVRHTIKSDLPKSRQLPLDPDNYDPQF</sequence>
<feature type="region of interest" description="Disordered" evidence="1">
    <location>
        <begin position="61"/>
        <end position="102"/>
    </location>
</feature>
<feature type="transmembrane region" description="Helical" evidence="2">
    <location>
        <begin position="15"/>
        <end position="35"/>
    </location>
</feature>
<proteinExistence type="predicted"/>
<accession>A0A081PHT0</accession>
<keyword evidence="4" id="KW-1185">Reference proteome</keyword>
<organism evidence="3 4">
    <name type="scientific">Pedobacter antarcticus 4BY</name>
    <dbReference type="NCBI Taxonomy" id="1358423"/>
    <lineage>
        <taxon>Bacteria</taxon>
        <taxon>Pseudomonadati</taxon>
        <taxon>Bacteroidota</taxon>
        <taxon>Sphingobacteriia</taxon>
        <taxon>Sphingobacteriales</taxon>
        <taxon>Sphingobacteriaceae</taxon>
        <taxon>Pedobacter</taxon>
    </lineage>
</organism>